<keyword evidence="2" id="KW-1185">Reference proteome</keyword>
<accession>A0AAV4JT24</accession>
<dbReference type="Proteomes" id="UP000762676">
    <property type="component" value="Unassembled WGS sequence"/>
</dbReference>
<reference evidence="1 2" key="1">
    <citation type="journal article" date="2021" name="Elife">
        <title>Chloroplast acquisition without the gene transfer in kleptoplastic sea slugs, Plakobranchus ocellatus.</title>
        <authorList>
            <person name="Maeda T."/>
            <person name="Takahashi S."/>
            <person name="Yoshida T."/>
            <person name="Shimamura S."/>
            <person name="Takaki Y."/>
            <person name="Nagai Y."/>
            <person name="Toyoda A."/>
            <person name="Suzuki Y."/>
            <person name="Arimoto A."/>
            <person name="Ishii H."/>
            <person name="Satoh N."/>
            <person name="Nishiyama T."/>
            <person name="Hasebe M."/>
            <person name="Maruyama T."/>
            <person name="Minagawa J."/>
            <person name="Obokata J."/>
            <person name="Shigenobu S."/>
        </authorList>
    </citation>
    <scope>NUCLEOTIDE SEQUENCE [LARGE SCALE GENOMIC DNA]</scope>
</reference>
<protein>
    <submittedName>
        <fullName evidence="1">Uncharacterized protein</fullName>
    </submittedName>
</protein>
<comment type="caution">
    <text evidence="1">The sequence shown here is derived from an EMBL/GenBank/DDBJ whole genome shotgun (WGS) entry which is preliminary data.</text>
</comment>
<dbReference type="AlphaFoldDB" id="A0AAV4JT24"/>
<organism evidence="1 2">
    <name type="scientific">Elysia marginata</name>
    <dbReference type="NCBI Taxonomy" id="1093978"/>
    <lineage>
        <taxon>Eukaryota</taxon>
        <taxon>Metazoa</taxon>
        <taxon>Spiralia</taxon>
        <taxon>Lophotrochozoa</taxon>
        <taxon>Mollusca</taxon>
        <taxon>Gastropoda</taxon>
        <taxon>Heterobranchia</taxon>
        <taxon>Euthyneura</taxon>
        <taxon>Panpulmonata</taxon>
        <taxon>Sacoglossa</taxon>
        <taxon>Placobranchoidea</taxon>
        <taxon>Plakobranchidae</taxon>
        <taxon>Elysia</taxon>
    </lineage>
</organism>
<gene>
    <name evidence="1" type="ORF">ElyMa_005187200</name>
</gene>
<proteinExistence type="predicted"/>
<dbReference type="EMBL" id="BMAT01010370">
    <property type="protein sequence ID" value="GFS25560.1"/>
    <property type="molecule type" value="Genomic_DNA"/>
</dbReference>
<evidence type="ECO:0000313" key="1">
    <source>
        <dbReference type="EMBL" id="GFS25560.1"/>
    </source>
</evidence>
<evidence type="ECO:0000313" key="2">
    <source>
        <dbReference type="Proteomes" id="UP000762676"/>
    </source>
</evidence>
<name>A0AAV4JT24_9GAST</name>
<sequence length="101" mass="10817">MVDTRPWTVVLETVDPPGQLPGRGDGQGGRQEDAVLRGSVFDLKDAVLGGASIRLNVLLDPLAGSFFTQYAELECGIMQSRALGQQFALRTADTRGIFAPL</sequence>